<name>A0ABM6T7L7_9BACE</name>
<evidence type="ECO:0000313" key="2">
    <source>
        <dbReference type="Proteomes" id="UP000238304"/>
    </source>
</evidence>
<dbReference type="Proteomes" id="UP000238304">
    <property type="component" value="Chromosome"/>
</dbReference>
<dbReference type="InterPro" id="IPR023198">
    <property type="entry name" value="PGP-like_dom2"/>
</dbReference>
<keyword evidence="2" id="KW-1185">Reference proteome</keyword>
<dbReference type="CDD" id="cd02603">
    <property type="entry name" value="HAD_sEH-N_like"/>
    <property type="match status" value="1"/>
</dbReference>
<dbReference type="SFLD" id="SFLDS00003">
    <property type="entry name" value="Haloacid_Dehalogenase"/>
    <property type="match status" value="1"/>
</dbReference>
<dbReference type="SUPFAM" id="SSF56784">
    <property type="entry name" value="HAD-like"/>
    <property type="match status" value="1"/>
</dbReference>
<reference evidence="1 2" key="1">
    <citation type="submission" date="2018-02" db="EMBL/GenBank/DDBJ databases">
        <authorList>
            <person name="Holder M.E."/>
            <person name="Ajami N.J."/>
            <person name="Petrosino J.F."/>
        </authorList>
    </citation>
    <scope>NUCLEOTIDE SEQUENCE [LARGE SCALE GENOMIC DNA]</scope>
    <source>
        <strain evidence="1 2">ATCC 33285</strain>
    </source>
</reference>
<dbReference type="NCBIfam" id="TIGR01509">
    <property type="entry name" value="HAD-SF-IA-v3"/>
    <property type="match status" value="1"/>
</dbReference>
<dbReference type="PRINTS" id="PR00413">
    <property type="entry name" value="HADHALOGNASE"/>
</dbReference>
<dbReference type="PANTHER" id="PTHR43611:SF3">
    <property type="entry name" value="FLAVIN MONONUCLEOTIDE HYDROLASE 1, CHLOROPLATIC"/>
    <property type="match status" value="1"/>
</dbReference>
<dbReference type="SFLD" id="SFLDG01129">
    <property type="entry name" value="C1.5:_HAD__Beta-PGM__Phosphata"/>
    <property type="match status" value="1"/>
</dbReference>
<dbReference type="Gene3D" id="3.40.50.1000">
    <property type="entry name" value="HAD superfamily/HAD-like"/>
    <property type="match status" value="1"/>
</dbReference>
<accession>A0ABM6T7L7</accession>
<dbReference type="InterPro" id="IPR006439">
    <property type="entry name" value="HAD-SF_hydro_IA"/>
</dbReference>
<proteinExistence type="predicted"/>
<organism evidence="1 2">
    <name type="scientific">Bacteroides zoogleoformans</name>
    <dbReference type="NCBI Taxonomy" id="28119"/>
    <lineage>
        <taxon>Bacteria</taxon>
        <taxon>Pseudomonadati</taxon>
        <taxon>Bacteroidota</taxon>
        <taxon>Bacteroidia</taxon>
        <taxon>Bacteroidales</taxon>
        <taxon>Bacteroidaceae</taxon>
        <taxon>Bacteroides</taxon>
    </lineage>
</organism>
<dbReference type="EMBL" id="CP027231">
    <property type="protein sequence ID" value="AVM52650.1"/>
    <property type="molecule type" value="Genomic_DNA"/>
</dbReference>
<dbReference type="RefSeq" id="WP_106040957.1">
    <property type="nucleotide sequence ID" value="NZ_CALHZC010000023.1"/>
</dbReference>
<dbReference type="InterPro" id="IPR036412">
    <property type="entry name" value="HAD-like_sf"/>
</dbReference>
<evidence type="ECO:0000313" key="1">
    <source>
        <dbReference type="EMBL" id="AVM52650.1"/>
    </source>
</evidence>
<gene>
    <name evidence="1" type="ORF">C4H11_06625</name>
</gene>
<protein>
    <submittedName>
        <fullName evidence="1">HAD family phosphatase</fullName>
    </submittedName>
</protein>
<dbReference type="Pfam" id="PF00702">
    <property type="entry name" value="Hydrolase"/>
    <property type="match status" value="1"/>
</dbReference>
<dbReference type="InterPro" id="IPR023214">
    <property type="entry name" value="HAD_sf"/>
</dbReference>
<dbReference type="Gene3D" id="1.10.150.240">
    <property type="entry name" value="Putative phosphatase, domain 2"/>
    <property type="match status" value="1"/>
</dbReference>
<sequence>MRKRGIKNLIIDFGGVLIDLDRQRCIEKFKALGFQDVEAMLDIYHQQDFFRNYEKGLITGEEFHDVIRGKIGKPVTDVQIDDAWNSFLVGIPMNKLSLLLKLRKDYVVYLLSNTNDIHWQWACKHAFPYRGFRAEDYFEQIFLSYEMKMAKPDTAIFQKVLDETGILPQETLFIDDSEANCRAVESLGISTYTPQAHEDWSQLFGHRQ</sequence>
<dbReference type="PANTHER" id="PTHR43611">
    <property type="entry name" value="ALPHA-D-GLUCOSE 1-PHOSPHATE PHOSPHATASE"/>
    <property type="match status" value="1"/>
</dbReference>